<evidence type="ECO:0000313" key="8">
    <source>
        <dbReference type="Proteomes" id="UP001333102"/>
    </source>
</evidence>
<dbReference type="Gene3D" id="3.40.50.720">
    <property type="entry name" value="NAD(P)-binding Rossmann-like Domain"/>
    <property type="match status" value="1"/>
</dbReference>
<evidence type="ECO:0000259" key="4">
    <source>
        <dbReference type="Pfam" id="PF01408"/>
    </source>
</evidence>
<feature type="domain" description="Gfo/Idh/MocA-like oxidoreductase C-terminal" evidence="5">
    <location>
        <begin position="322"/>
        <end position="371"/>
    </location>
</feature>
<dbReference type="Gene3D" id="3.30.360.10">
    <property type="entry name" value="Dihydrodipicolinate Reductase, domain 2"/>
    <property type="match status" value="1"/>
</dbReference>
<gene>
    <name evidence="7" type="ORF">VLY81_06235</name>
</gene>
<feature type="domain" description="Gfo/Idh/MocA-like oxidoreductase N-terminal" evidence="4">
    <location>
        <begin position="18"/>
        <end position="137"/>
    </location>
</feature>
<name>A0ABZ1BSN9_9FIRM</name>
<evidence type="ECO:0000256" key="2">
    <source>
        <dbReference type="ARBA" id="ARBA00023002"/>
    </source>
</evidence>
<sequence length="375" mass="40581">MEASTTRSSPLHAPQEPVRWGILGTARIARHRVLPALASSAVARVVAVGSRERQAAEAFARDTGIERAYGSYDEVLHDPEVEAVYIPLPNHLHLPWIERAAAAGKHVLCEKPLTLDRQEAERARRVCREAGVLLMEAFMWRWQPRYARLRQLLDEEAVGEVRLVRAAFSFVLPDLAANIRGKPEWGGGALFDVGCYCVNAARWVFGAEPTEVHCSSHVDPQLGVDLTTTGILRFPGGREAVFDASFEMTGGQRLEIVGTRGTVWVPRPFQPNGIDGFYVGGASGDLAVGAGAEGPDTPGGQSGRGPRDAASEHAAGGPAPPDHYRLQFEAFSRWVQEGRKEPVPPGEDGLLNMAVLDACARSARERRPVAVAPPA</sequence>
<feature type="region of interest" description="Disordered" evidence="3">
    <location>
        <begin position="288"/>
        <end position="323"/>
    </location>
</feature>
<dbReference type="SUPFAM" id="SSF55347">
    <property type="entry name" value="Glyceraldehyde-3-phosphate dehydrogenase-like, C-terminal domain"/>
    <property type="match status" value="1"/>
</dbReference>
<dbReference type="RefSeq" id="WP_324670157.1">
    <property type="nucleotide sequence ID" value="NZ_CP141614.1"/>
</dbReference>
<protein>
    <submittedName>
        <fullName evidence="7">Gfo/Idh/MocA family oxidoreductase</fullName>
    </submittedName>
</protein>
<organism evidence="7 8">
    <name type="scientific">Geochorda subterranea</name>
    <dbReference type="NCBI Taxonomy" id="3109564"/>
    <lineage>
        <taxon>Bacteria</taxon>
        <taxon>Bacillati</taxon>
        <taxon>Bacillota</taxon>
        <taxon>Limnochordia</taxon>
        <taxon>Limnochordales</taxon>
        <taxon>Geochordaceae</taxon>
        <taxon>Geochorda</taxon>
    </lineage>
</organism>
<dbReference type="InterPro" id="IPR055170">
    <property type="entry name" value="GFO_IDH_MocA-like_dom"/>
</dbReference>
<dbReference type="Pfam" id="PF02894">
    <property type="entry name" value="GFO_IDH_MocA_C"/>
    <property type="match status" value="1"/>
</dbReference>
<dbReference type="SUPFAM" id="SSF51735">
    <property type="entry name" value="NAD(P)-binding Rossmann-fold domains"/>
    <property type="match status" value="1"/>
</dbReference>
<dbReference type="InterPro" id="IPR036291">
    <property type="entry name" value="NAD(P)-bd_dom_sf"/>
</dbReference>
<dbReference type="InterPro" id="IPR000683">
    <property type="entry name" value="Gfo/Idh/MocA-like_OxRdtase_N"/>
</dbReference>
<dbReference type="InterPro" id="IPR004104">
    <property type="entry name" value="Gfo/Idh/MocA-like_OxRdtase_C"/>
</dbReference>
<dbReference type="Pfam" id="PF01408">
    <property type="entry name" value="GFO_IDH_MocA"/>
    <property type="match status" value="1"/>
</dbReference>
<dbReference type="Pfam" id="PF22725">
    <property type="entry name" value="GFO_IDH_MocA_C3"/>
    <property type="match status" value="1"/>
</dbReference>
<dbReference type="PANTHER" id="PTHR22604">
    <property type="entry name" value="OXIDOREDUCTASES"/>
    <property type="match status" value="1"/>
</dbReference>
<keyword evidence="8" id="KW-1185">Reference proteome</keyword>
<reference evidence="8" key="1">
    <citation type="submission" date="2023-12" db="EMBL/GenBank/DDBJ databases">
        <title>Novel isolates from deep terrestrial aquifers shed light on the physiology and ecology of the class Limnochordia.</title>
        <authorList>
            <person name="Karnachuk O.V."/>
            <person name="Lukina A.P."/>
            <person name="Avakyan M.R."/>
            <person name="Kadnikov V."/>
            <person name="Begmatov S."/>
            <person name="Beletsky A.V."/>
            <person name="Mardanov A.V."/>
            <person name="Ravin N.V."/>
        </authorList>
    </citation>
    <scope>NUCLEOTIDE SEQUENCE [LARGE SCALE GENOMIC DNA]</scope>
    <source>
        <strain evidence="8">LN</strain>
    </source>
</reference>
<dbReference type="PANTHER" id="PTHR22604:SF105">
    <property type="entry name" value="TRANS-1,2-DIHYDROBENZENE-1,2-DIOL DEHYDROGENASE"/>
    <property type="match status" value="1"/>
</dbReference>
<evidence type="ECO:0000313" key="7">
    <source>
        <dbReference type="EMBL" id="WRP15749.1"/>
    </source>
</evidence>
<evidence type="ECO:0000259" key="5">
    <source>
        <dbReference type="Pfam" id="PF02894"/>
    </source>
</evidence>
<keyword evidence="2" id="KW-0560">Oxidoreductase</keyword>
<dbReference type="Proteomes" id="UP001333102">
    <property type="component" value="Chromosome"/>
</dbReference>
<proteinExistence type="inferred from homology"/>
<accession>A0ABZ1BSN9</accession>
<feature type="domain" description="GFO/IDH/MocA-like oxidoreductase" evidence="6">
    <location>
        <begin position="146"/>
        <end position="263"/>
    </location>
</feature>
<dbReference type="EMBL" id="CP141614">
    <property type="protein sequence ID" value="WRP15749.1"/>
    <property type="molecule type" value="Genomic_DNA"/>
</dbReference>
<dbReference type="InterPro" id="IPR050984">
    <property type="entry name" value="Gfo/Idh/MocA_domain"/>
</dbReference>
<evidence type="ECO:0000256" key="1">
    <source>
        <dbReference type="ARBA" id="ARBA00010928"/>
    </source>
</evidence>
<evidence type="ECO:0000259" key="6">
    <source>
        <dbReference type="Pfam" id="PF22725"/>
    </source>
</evidence>
<comment type="similarity">
    <text evidence="1">Belongs to the Gfo/Idh/MocA family.</text>
</comment>
<evidence type="ECO:0000256" key="3">
    <source>
        <dbReference type="SAM" id="MobiDB-lite"/>
    </source>
</evidence>